<keyword evidence="1" id="KW-0326">Glycosidase</keyword>
<dbReference type="InterPro" id="IPR001661">
    <property type="entry name" value="Glyco_hydro_37"/>
</dbReference>
<dbReference type="Gene3D" id="1.50.10.10">
    <property type="match status" value="1"/>
</dbReference>
<dbReference type="PANTHER" id="PTHR23403:SF1">
    <property type="entry name" value="TREHALASE"/>
    <property type="match status" value="1"/>
</dbReference>
<dbReference type="Pfam" id="PF01204">
    <property type="entry name" value="Trehalase"/>
    <property type="match status" value="1"/>
</dbReference>
<reference evidence="1" key="1">
    <citation type="submission" date="2013-08" db="EMBL/GenBank/DDBJ databases">
        <authorList>
            <person name="Mendez C."/>
            <person name="Richter M."/>
            <person name="Ferrer M."/>
            <person name="Sanchez J."/>
        </authorList>
    </citation>
    <scope>NUCLEOTIDE SEQUENCE</scope>
</reference>
<feature type="non-terminal residue" evidence="1">
    <location>
        <position position="344"/>
    </location>
</feature>
<sequence>MLWVFLGLFAVASLAHAGPANWTNPTPAQLFGPLFVRVQMDAIFPDGMTFVDAVPKAAPSIILRRYRKNYPRTRTALRRFVEQNFTLPAPDRTRVPAAPTLRAHIALLWPLLTRPATCHRCTRRSCTCPSRMSCPADASESSITGTPTSRCWGLIPDGRMASARDLIDDFSYLIRTYGHIPNGNRTFYLSRSQPPVYYLMVALLDPHDPARAWADHLSELKREYAYWMKGAAGLHPGQARRNVVEMPDGAPLNRYWSSADTPRDESYRDDVLTATASGRPPARVYRDLRAAAESGWDFSSRWLGDEHHLTTIRTTDIVPIDLNSLLYGMERAIARGCAAAHQPA</sequence>
<dbReference type="InterPro" id="IPR008928">
    <property type="entry name" value="6-hairpin_glycosidase_sf"/>
</dbReference>
<proteinExistence type="predicted"/>
<dbReference type="InterPro" id="IPR012341">
    <property type="entry name" value="6hp_glycosidase-like_sf"/>
</dbReference>
<dbReference type="SUPFAM" id="SSF48208">
    <property type="entry name" value="Six-hairpin glycosidases"/>
    <property type="match status" value="1"/>
</dbReference>
<dbReference type="PANTHER" id="PTHR23403">
    <property type="entry name" value="TREHALASE"/>
    <property type="match status" value="1"/>
</dbReference>
<dbReference type="GO" id="GO:0004555">
    <property type="term" value="F:alpha,alpha-trehalase activity"/>
    <property type="evidence" value="ECO:0007669"/>
    <property type="project" value="UniProtKB-EC"/>
</dbReference>
<dbReference type="PRINTS" id="PR00744">
    <property type="entry name" value="GLHYDRLASE37"/>
</dbReference>
<gene>
    <name evidence="1" type="ORF">B2A_09009</name>
</gene>
<reference evidence="1" key="2">
    <citation type="journal article" date="2014" name="ISME J.">
        <title>Microbial stratification in low pH oxic and suboxic macroscopic growths along an acid mine drainage.</title>
        <authorList>
            <person name="Mendez-Garcia C."/>
            <person name="Mesa V."/>
            <person name="Sprenger R.R."/>
            <person name="Richter M."/>
            <person name="Diez M.S."/>
            <person name="Solano J."/>
            <person name="Bargiela R."/>
            <person name="Golyshina O.V."/>
            <person name="Manteca A."/>
            <person name="Ramos J.L."/>
            <person name="Gallego J.R."/>
            <person name="Llorente I."/>
            <person name="Martins Dos Santos V.A."/>
            <person name="Jensen O.N."/>
            <person name="Pelaez A.I."/>
            <person name="Sanchez J."/>
            <person name="Ferrer M."/>
        </authorList>
    </citation>
    <scope>NUCLEOTIDE SEQUENCE</scope>
</reference>
<dbReference type="AlphaFoldDB" id="T0ZN76"/>
<dbReference type="EC" id="3.2.1.28" evidence="1"/>
<organism evidence="1">
    <name type="scientific">mine drainage metagenome</name>
    <dbReference type="NCBI Taxonomy" id="410659"/>
    <lineage>
        <taxon>unclassified sequences</taxon>
        <taxon>metagenomes</taxon>
        <taxon>ecological metagenomes</taxon>
    </lineage>
</organism>
<keyword evidence="1" id="KW-0378">Hydrolase</keyword>
<protein>
    <submittedName>
        <fullName evidence="1">Glycoside hydrolase, family 37</fullName>
        <ecNumber evidence="1">3.2.1.28</ecNumber>
    </submittedName>
</protein>
<dbReference type="EMBL" id="AUZZ01006504">
    <property type="protein sequence ID" value="EQD46093.1"/>
    <property type="molecule type" value="Genomic_DNA"/>
</dbReference>
<name>T0ZN76_9ZZZZ</name>
<comment type="caution">
    <text evidence="1">The sequence shown here is derived from an EMBL/GenBank/DDBJ whole genome shotgun (WGS) entry which is preliminary data.</text>
</comment>
<evidence type="ECO:0000313" key="1">
    <source>
        <dbReference type="EMBL" id="EQD46093.1"/>
    </source>
</evidence>
<accession>T0ZN76</accession>
<dbReference type="GO" id="GO:0005993">
    <property type="term" value="P:trehalose catabolic process"/>
    <property type="evidence" value="ECO:0007669"/>
    <property type="project" value="TreeGrafter"/>
</dbReference>